<accession>A0A1G8WEM0</accession>
<proteinExistence type="predicted"/>
<dbReference type="EMBL" id="FNEV01000015">
    <property type="protein sequence ID" value="SDJ76596.1"/>
    <property type="molecule type" value="Genomic_DNA"/>
</dbReference>
<evidence type="ECO:0000313" key="2">
    <source>
        <dbReference type="Proteomes" id="UP000199225"/>
    </source>
</evidence>
<keyword evidence="2" id="KW-1185">Reference proteome</keyword>
<reference evidence="2" key="1">
    <citation type="submission" date="2016-10" db="EMBL/GenBank/DDBJ databases">
        <authorList>
            <person name="Varghese N."/>
            <person name="Submissions S."/>
        </authorList>
    </citation>
    <scope>NUCLEOTIDE SEQUENCE [LARGE SCALE GENOMIC DNA]</scope>
    <source>
        <strain evidence="2">DSM 4771</strain>
    </source>
</reference>
<organism evidence="1 2">
    <name type="scientific">Salimicrobium halophilum</name>
    <dbReference type="NCBI Taxonomy" id="86666"/>
    <lineage>
        <taxon>Bacteria</taxon>
        <taxon>Bacillati</taxon>
        <taxon>Bacillota</taxon>
        <taxon>Bacilli</taxon>
        <taxon>Bacillales</taxon>
        <taxon>Bacillaceae</taxon>
        <taxon>Salimicrobium</taxon>
    </lineage>
</organism>
<dbReference type="Proteomes" id="UP000199225">
    <property type="component" value="Unassembled WGS sequence"/>
</dbReference>
<protein>
    <submittedName>
        <fullName evidence="1">Uncharacterized protein</fullName>
    </submittedName>
</protein>
<gene>
    <name evidence="1" type="ORF">SAMN04490247_3151</name>
</gene>
<dbReference type="RefSeq" id="WP_176757544.1">
    <property type="nucleotide sequence ID" value="NZ_FNEV01000015.1"/>
</dbReference>
<evidence type="ECO:0000313" key="1">
    <source>
        <dbReference type="EMBL" id="SDJ76596.1"/>
    </source>
</evidence>
<dbReference type="STRING" id="86666.SAMN04490247_3151"/>
<sequence>MTNKYTIQENDGQLKAVRLSDNKLLGYITGTTDKHYQALRSQINRYGWEEETS</sequence>
<dbReference type="AlphaFoldDB" id="A0A1G8WEM0"/>
<name>A0A1G8WEM0_9BACI</name>